<dbReference type="EMBL" id="JAPFFF010000008">
    <property type="protein sequence ID" value="KAK8884831.1"/>
    <property type="molecule type" value="Genomic_DNA"/>
</dbReference>
<evidence type="ECO:0000313" key="3">
    <source>
        <dbReference type="Proteomes" id="UP001470230"/>
    </source>
</evidence>
<dbReference type="Gene3D" id="1.10.20.120">
    <property type="match status" value="1"/>
</dbReference>
<proteinExistence type="predicted"/>
<dbReference type="PANTHER" id="PTHR13383">
    <property type="entry name" value="RIBONUCLEASE H2 SUBUNIT B"/>
    <property type="match status" value="1"/>
</dbReference>
<reference evidence="2 3" key="1">
    <citation type="submission" date="2024-04" db="EMBL/GenBank/DDBJ databases">
        <title>Tritrichomonas musculus Genome.</title>
        <authorList>
            <person name="Alves-Ferreira E."/>
            <person name="Grigg M."/>
            <person name="Lorenzi H."/>
            <person name="Galac M."/>
        </authorList>
    </citation>
    <scope>NUCLEOTIDE SEQUENCE [LARGE SCALE GENOMIC DNA]</scope>
    <source>
        <strain evidence="2 3">EAF2021</strain>
    </source>
</reference>
<comment type="caution">
    <text evidence="2">The sequence shown here is derived from an EMBL/GenBank/DDBJ whole genome shotgun (WGS) entry which is preliminary data.</text>
</comment>
<dbReference type="InterPro" id="IPR040456">
    <property type="entry name" value="RNase_H2_suB"/>
</dbReference>
<dbReference type="InterPro" id="IPR041195">
    <property type="entry name" value="Rnh202_N"/>
</dbReference>
<feature type="domain" description="Rnh202 triple barrel" evidence="1">
    <location>
        <begin position="12"/>
        <end position="69"/>
    </location>
</feature>
<dbReference type="Proteomes" id="UP001470230">
    <property type="component" value="Unassembled WGS sequence"/>
</dbReference>
<protein>
    <submittedName>
        <fullName evidence="2">Ribonuclease H2 subunit B</fullName>
    </submittedName>
</protein>
<dbReference type="Pfam" id="PF17745">
    <property type="entry name" value="Ydr279_N"/>
    <property type="match status" value="1"/>
</dbReference>
<name>A0ABR2K142_9EUKA</name>
<evidence type="ECO:0000259" key="1">
    <source>
        <dbReference type="Pfam" id="PF17745"/>
    </source>
</evidence>
<sequence>MNRISLFPSIFHTCIKIYTFPHPQTGLDAPYIIYKGVVYELYDVGSKKHSLFIGNRVISNGSLLFAVQVNPVFIVLPLLIQRGSHPYNLDSYFIDTKFEELDDIIRKKVVALGDISNYYGQDYWSFNEVKTLKYMESKYKLLYKHFEKETPSASSFHLRQKAFDIIRHHLPMNFASKLYMYISNPLPEAFSPFLYEPTKPDITFISASLISPQSSPNLAKNSKKKRKKNEIKGMKSITLYFSNANSK</sequence>
<keyword evidence="3" id="KW-1185">Reference proteome</keyword>
<gene>
    <name evidence="2" type="ORF">M9Y10_043952</name>
</gene>
<evidence type="ECO:0000313" key="2">
    <source>
        <dbReference type="EMBL" id="KAK8884831.1"/>
    </source>
</evidence>
<dbReference type="Gene3D" id="2.20.25.530">
    <property type="match status" value="1"/>
</dbReference>
<organism evidence="2 3">
    <name type="scientific">Tritrichomonas musculus</name>
    <dbReference type="NCBI Taxonomy" id="1915356"/>
    <lineage>
        <taxon>Eukaryota</taxon>
        <taxon>Metamonada</taxon>
        <taxon>Parabasalia</taxon>
        <taxon>Tritrichomonadida</taxon>
        <taxon>Tritrichomonadidae</taxon>
        <taxon>Tritrichomonas</taxon>
    </lineage>
</organism>
<accession>A0ABR2K142</accession>
<dbReference type="PANTHER" id="PTHR13383:SF11">
    <property type="entry name" value="RIBONUCLEASE H2 SUBUNIT B"/>
    <property type="match status" value="1"/>
</dbReference>